<reference evidence="2" key="2">
    <citation type="journal article" date="2021" name="Genome Biol. Evol.">
        <title>Developing a high-quality reference genome for a parasitic bivalve with doubly uniparental inheritance (Bivalvia: Unionida).</title>
        <authorList>
            <person name="Smith C.H."/>
        </authorList>
    </citation>
    <scope>NUCLEOTIDE SEQUENCE</scope>
    <source>
        <strain evidence="2">CHS0354</strain>
        <tissue evidence="2">Mantle</tissue>
    </source>
</reference>
<keyword evidence="3" id="KW-1185">Reference proteome</keyword>
<dbReference type="EMBL" id="JAEAOA010001069">
    <property type="protein sequence ID" value="KAK3603601.1"/>
    <property type="molecule type" value="Genomic_DNA"/>
</dbReference>
<dbReference type="AlphaFoldDB" id="A0AAE0W6S9"/>
<keyword evidence="1" id="KW-0812">Transmembrane</keyword>
<keyword evidence="1" id="KW-1133">Transmembrane helix</keyword>
<protein>
    <submittedName>
        <fullName evidence="2">Uncharacterized protein</fullName>
    </submittedName>
</protein>
<name>A0AAE0W6S9_9BIVA</name>
<dbReference type="Proteomes" id="UP001195483">
    <property type="component" value="Unassembled WGS sequence"/>
</dbReference>
<accession>A0AAE0W6S9</accession>
<evidence type="ECO:0000313" key="3">
    <source>
        <dbReference type="Proteomes" id="UP001195483"/>
    </source>
</evidence>
<feature type="transmembrane region" description="Helical" evidence="1">
    <location>
        <begin position="72"/>
        <end position="98"/>
    </location>
</feature>
<reference evidence="2" key="3">
    <citation type="submission" date="2023-05" db="EMBL/GenBank/DDBJ databases">
        <authorList>
            <person name="Smith C.H."/>
        </authorList>
    </citation>
    <scope>NUCLEOTIDE SEQUENCE</scope>
    <source>
        <strain evidence="2">CHS0354</strain>
        <tissue evidence="2">Mantle</tissue>
    </source>
</reference>
<reference evidence="2" key="1">
    <citation type="journal article" date="2021" name="Genome Biol. Evol.">
        <title>A High-Quality Reference Genome for a Parasitic Bivalve with Doubly Uniparental Inheritance (Bivalvia: Unionida).</title>
        <authorList>
            <person name="Smith C.H."/>
        </authorList>
    </citation>
    <scope>NUCLEOTIDE SEQUENCE</scope>
    <source>
        <strain evidence="2">CHS0354</strain>
    </source>
</reference>
<comment type="caution">
    <text evidence="2">The sequence shown here is derived from an EMBL/GenBank/DDBJ whole genome shotgun (WGS) entry which is preliminary data.</text>
</comment>
<organism evidence="2 3">
    <name type="scientific">Potamilus streckersoni</name>
    <dbReference type="NCBI Taxonomy" id="2493646"/>
    <lineage>
        <taxon>Eukaryota</taxon>
        <taxon>Metazoa</taxon>
        <taxon>Spiralia</taxon>
        <taxon>Lophotrochozoa</taxon>
        <taxon>Mollusca</taxon>
        <taxon>Bivalvia</taxon>
        <taxon>Autobranchia</taxon>
        <taxon>Heteroconchia</taxon>
        <taxon>Palaeoheterodonta</taxon>
        <taxon>Unionida</taxon>
        <taxon>Unionoidea</taxon>
        <taxon>Unionidae</taxon>
        <taxon>Ambleminae</taxon>
        <taxon>Lampsilini</taxon>
        <taxon>Potamilus</taxon>
    </lineage>
</organism>
<gene>
    <name evidence="2" type="ORF">CHS0354_017319</name>
</gene>
<sequence>MQLLLDVIELGDDAPLDQEVAEIDDGDTSATDAKVTMVAVFFEVVVVGANLVGVTGVLTIHSVILDVSSVRVIAVVSGVYPVYATYLSVDAFLMITIAEERCQLLKTKCIVVGEDAGVMVGASIILATDVTPLDAIVISKGTNLFIVVVSVLVPLDSMVVDVIDHGGSPAVELTFSVVSRFSDVLAVVADWLV</sequence>
<evidence type="ECO:0000256" key="1">
    <source>
        <dbReference type="SAM" id="Phobius"/>
    </source>
</evidence>
<evidence type="ECO:0000313" key="2">
    <source>
        <dbReference type="EMBL" id="KAK3603601.1"/>
    </source>
</evidence>
<proteinExistence type="predicted"/>
<keyword evidence="1" id="KW-0472">Membrane</keyword>
<feature type="transmembrane region" description="Helical" evidence="1">
    <location>
        <begin position="37"/>
        <end position="60"/>
    </location>
</feature>